<reference evidence="2" key="1">
    <citation type="submission" date="2017-10" db="EMBL/GenBank/DDBJ databases">
        <title>Characterization of PVL bacteriophage from community-associated Staphylococcus aureus in Western Australia.</title>
        <authorList>
            <person name="O'Brien F.G."/>
            <person name="Baines S.L."/>
            <person name="Howden B.P."/>
            <person name="Coombs G.W."/>
        </authorList>
    </citation>
    <scope>NUCLEOTIDE SEQUENCE [LARGE SCALE GENOMIC DNA]</scope>
</reference>
<sequence>MWEMTEVKIKTISDRVYYTTTDLASDDYINLVMNLVIEDFLPVKDVFNNEVWVKRDEIESFTFIKEANDD</sequence>
<protein>
    <submittedName>
        <fullName evidence="1">Uncharacterized protein</fullName>
    </submittedName>
</protein>
<proteinExistence type="predicted"/>
<organism evidence="1 2">
    <name type="scientific">Staphylococcus phage phiSa2wa_st72</name>
    <dbReference type="NCBI Taxonomy" id="2060953"/>
    <lineage>
        <taxon>Viruses</taxon>
        <taxon>Duplodnaviria</taxon>
        <taxon>Heunggongvirae</taxon>
        <taxon>Uroviricota</taxon>
        <taxon>Caudoviricetes</taxon>
        <taxon>Triavirus</taxon>
        <taxon>Triavirus P240</taxon>
    </lineage>
</organism>
<evidence type="ECO:0000313" key="2">
    <source>
        <dbReference type="Proteomes" id="UP000241877"/>
    </source>
</evidence>
<dbReference type="EMBL" id="MG029513">
    <property type="protein sequence ID" value="AUM57980.1"/>
    <property type="molecule type" value="Genomic_DNA"/>
</dbReference>
<dbReference type="Proteomes" id="UP000241877">
    <property type="component" value="Segment"/>
</dbReference>
<name>A0A2I6PE43_9CAUD</name>
<accession>A0A2I6PE43</accession>
<evidence type="ECO:0000313" key="1">
    <source>
        <dbReference type="EMBL" id="AUM57980.1"/>
    </source>
</evidence>